<feature type="chain" id="PRO_5004679730" evidence="1">
    <location>
        <begin position="21"/>
        <end position="487"/>
    </location>
</feature>
<organism evidence="2 3">
    <name type="scientific">Phocaeicola massiliensis B84634 = Timone 84634 = DSM 17679 = JCM 13223</name>
    <dbReference type="NCBI Taxonomy" id="1121098"/>
    <lineage>
        <taxon>Bacteria</taxon>
        <taxon>Pseudomonadati</taxon>
        <taxon>Bacteroidota</taxon>
        <taxon>Bacteroidia</taxon>
        <taxon>Bacteroidales</taxon>
        <taxon>Bacteroidaceae</taxon>
        <taxon>Phocaeicola</taxon>
    </lineage>
</organism>
<keyword evidence="3" id="KW-1185">Reference proteome</keyword>
<dbReference type="HOGENOM" id="CLU_026852_0_0_10"/>
<evidence type="ECO:0000256" key="1">
    <source>
        <dbReference type="SAM" id="SignalP"/>
    </source>
</evidence>
<dbReference type="OrthoDB" id="1100173at2"/>
<dbReference type="SUPFAM" id="SSF48452">
    <property type="entry name" value="TPR-like"/>
    <property type="match status" value="1"/>
</dbReference>
<dbReference type="PATRIC" id="fig|1121098.3.peg.3392"/>
<evidence type="ECO:0000313" key="3">
    <source>
        <dbReference type="Proteomes" id="UP000017831"/>
    </source>
</evidence>
<name>U6R8A4_9BACT</name>
<dbReference type="Gene3D" id="1.25.40.10">
    <property type="entry name" value="Tetratricopeptide repeat domain"/>
    <property type="match status" value="1"/>
</dbReference>
<dbReference type="STRING" id="1121098.HMPREF1534_03345"/>
<dbReference type="Proteomes" id="UP000017831">
    <property type="component" value="Unassembled WGS sequence"/>
</dbReference>
<feature type="signal peptide" evidence="1">
    <location>
        <begin position="1"/>
        <end position="20"/>
    </location>
</feature>
<dbReference type="InterPro" id="IPR036737">
    <property type="entry name" value="OmpA-like_sf"/>
</dbReference>
<dbReference type="eggNOG" id="COG2885">
    <property type="taxonomic scope" value="Bacteria"/>
</dbReference>
<dbReference type="RefSeq" id="WP_005943892.1">
    <property type="nucleotide sequence ID" value="NZ_KB890331.1"/>
</dbReference>
<dbReference type="SUPFAM" id="SSF103088">
    <property type="entry name" value="OmpA-like"/>
    <property type="match status" value="1"/>
</dbReference>
<protein>
    <submittedName>
        <fullName evidence="2">Uncharacterized protein</fullName>
    </submittedName>
</protein>
<accession>U6R8A4</accession>
<proteinExistence type="predicted"/>
<keyword evidence="1" id="KW-0732">Signal</keyword>
<comment type="caution">
    <text evidence="2">The sequence shown here is derived from an EMBL/GenBank/DDBJ whole genome shotgun (WGS) entry which is preliminary data.</text>
</comment>
<sequence>MKLIRYILLTLLLPVFPAGAQNLCGSRVQVANPSILIGDNGRVMIGMDVTLPADMQLSSNRVATLTPVLKTRDNSYNKVLPAIRVYGRTRSIVQQREHKTPVDAFSVLRRKNGTSQTVNYSVRIPYEKWMNGAELELLADVRGCADCQKEESNAFIIRADLERYIMQPTVAFVSPAVEAVKNRAEEGRAYLDFPVNQTKIYPEYRRNPSELEKIKATVDVVKNDANTQITEIDITGYASPEGRYASNARLAQGRAEALKKYVMDSYGFKSDLFRVNSVAEDWDGLRDYVAKSNLPRKDEILFIIDKDENDLDLKEGRIKALDGGKIYASLLQDCYPGLRHSDYTVRYVVRGFNVEEAKQIIKTRPQQLSLQEMYLVAQTYAKGSKEFNEVFDVAVRMFPDDPTANINAAAIELQRGDLQQAARYLDKADAQASATLNNRGVLNLLQGDLDQAEINFKKAQSLGSAEAGANLKEVSKKRKDNAIFGNR</sequence>
<dbReference type="AlphaFoldDB" id="U6R8A4"/>
<dbReference type="Gene3D" id="3.30.1330.60">
    <property type="entry name" value="OmpA-like domain"/>
    <property type="match status" value="1"/>
</dbReference>
<gene>
    <name evidence="2" type="ORF">HMPREF1534_03345</name>
</gene>
<reference evidence="2 3" key="1">
    <citation type="submission" date="2013-04" db="EMBL/GenBank/DDBJ databases">
        <title>The Genome Sequence of Bacteroides massiliensis DSM 17679.</title>
        <authorList>
            <consortium name="The Broad Institute Genomics Platform"/>
            <person name="Earl A."/>
            <person name="Ward D."/>
            <person name="Feldgarden M."/>
            <person name="Gevers D."/>
            <person name="Martens E."/>
            <person name="Fenner L."/>
            <person name="Roux V."/>
            <person name="Mallet M.N."/>
            <person name="Raoult D."/>
            <person name="Walker B."/>
            <person name="Young S."/>
            <person name="Zeng Q."/>
            <person name="Gargeya S."/>
            <person name="Fitzgerald M."/>
            <person name="Haas B."/>
            <person name="Abouelleil A."/>
            <person name="Allen A.W."/>
            <person name="Alvarado L."/>
            <person name="Arachchi H.M."/>
            <person name="Berlin A.M."/>
            <person name="Chapman S.B."/>
            <person name="Gainer-Dewar J."/>
            <person name="Goldberg J."/>
            <person name="Griggs A."/>
            <person name="Gujja S."/>
            <person name="Hansen M."/>
            <person name="Howarth C."/>
            <person name="Imamovic A."/>
            <person name="Ireland A."/>
            <person name="Larimer J."/>
            <person name="McCowan C."/>
            <person name="Murphy C."/>
            <person name="Pearson M."/>
            <person name="Poon T.W."/>
            <person name="Priest M."/>
            <person name="Roberts A."/>
            <person name="Saif S."/>
            <person name="Shea T."/>
            <person name="Sisk P."/>
            <person name="Sykes S."/>
            <person name="Wortman J."/>
            <person name="Nusbaum C."/>
            <person name="Birren B."/>
        </authorList>
    </citation>
    <scope>NUCLEOTIDE SEQUENCE [LARGE SCALE GENOMIC DNA]</scope>
    <source>
        <strain evidence="3">B84634 / Timone 84634 / DSM 17679 / JCM 13223</strain>
    </source>
</reference>
<dbReference type="EMBL" id="AQHY01000039">
    <property type="protein sequence ID" value="EOA52694.1"/>
    <property type="molecule type" value="Genomic_DNA"/>
</dbReference>
<dbReference type="GeneID" id="60060805"/>
<dbReference type="InterPro" id="IPR011990">
    <property type="entry name" value="TPR-like_helical_dom_sf"/>
</dbReference>
<evidence type="ECO:0000313" key="2">
    <source>
        <dbReference type="EMBL" id="EOA52694.1"/>
    </source>
</evidence>